<dbReference type="SUPFAM" id="SSF52096">
    <property type="entry name" value="ClpP/crotonase"/>
    <property type="match status" value="1"/>
</dbReference>
<keyword evidence="3" id="KW-0276">Fatty acid metabolism</keyword>
<dbReference type="PANTHER" id="PTHR43149">
    <property type="entry name" value="ENOYL-COA HYDRATASE"/>
    <property type="match status" value="1"/>
</dbReference>
<evidence type="ECO:0000313" key="6">
    <source>
        <dbReference type="EMBL" id="PBK71152.1"/>
    </source>
</evidence>
<organism evidence="6 7">
    <name type="scientific">Armillaria solidipes</name>
    <dbReference type="NCBI Taxonomy" id="1076256"/>
    <lineage>
        <taxon>Eukaryota</taxon>
        <taxon>Fungi</taxon>
        <taxon>Dikarya</taxon>
        <taxon>Basidiomycota</taxon>
        <taxon>Agaricomycotina</taxon>
        <taxon>Agaricomycetes</taxon>
        <taxon>Agaricomycetidae</taxon>
        <taxon>Agaricales</taxon>
        <taxon>Marasmiineae</taxon>
        <taxon>Physalacriaceae</taxon>
        <taxon>Armillaria</taxon>
    </lineage>
</organism>
<dbReference type="InterPro" id="IPR045002">
    <property type="entry name" value="Ech1-like"/>
</dbReference>
<dbReference type="GO" id="GO:0051750">
    <property type="term" value="F:delta(3,5)-delta(2,4)-dienoyl-CoA isomerase activity"/>
    <property type="evidence" value="ECO:0007669"/>
    <property type="project" value="TreeGrafter"/>
</dbReference>
<dbReference type="PANTHER" id="PTHR43149:SF1">
    <property type="entry name" value="DELTA(3,5)-DELTA(2,4)-DIENOYL-COA ISOMERASE, MITOCHONDRIAL"/>
    <property type="match status" value="1"/>
</dbReference>
<dbReference type="InterPro" id="IPR029045">
    <property type="entry name" value="ClpP/crotonase-like_dom_sf"/>
</dbReference>
<keyword evidence="5" id="KW-0413">Isomerase</keyword>
<proteinExistence type="inferred from homology"/>
<dbReference type="GO" id="GO:0005739">
    <property type="term" value="C:mitochondrion"/>
    <property type="evidence" value="ECO:0007669"/>
    <property type="project" value="TreeGrafter"/>
</dbReference>
<evidence type="ECO:0000256" key="1">
    <source>
        <dbReference type="ARBA" id="ARBA00005005"/>
    </source>
</evidence>
<dbReference type="GO" id="GO:0006635">
    <property type="term" value="P:fatty acid beta-oxidation"/>
    <property type="evidence" value="ECO:0007669"/>
    <property type="project" value="UniProtKB-UniPathway"/>
</dbReference>
<dbReference type="Pfam" id="PF00378">
    <property type="entry name" value="ECH_1"/>
    <property type="match status" value="1"/>
</dbReference>
<evidence type="ECO:0000313" key="7">
    <source>
        <dbReference type="Proteomes" id="UP000218334"/>
    </source>
</evidence>
<evidence type="ECO:0000256" key="2">
    <source>
        <dbReference type="ARBA" id="ARBA00005254"/>
    </source>
</evidence>
<gene>
    <name evidence="6" type="ORF">ARMSODRAFT_883914</name>
</gene>
<dbReference type="Gene3D" id="1.10.12.10">
    <property type="entry name" value="Lyase 2-enoyl-coa Hydratase, Chain A, domain 2"/>
    <property type="match status" value="1"/>
</dbReference>
<keyword evidence="7" id="KW-1185">Reference proteome</keyword>
<dbReference type="STRING" id="1076256.A0A2H3BVZ1"/>
<dbReference type="Gene3D" id="3.90.226.10">
    <property type="entry name" value="2-enoyl-CoA Hydratase, Chain A, domain 1"/>
    <property type="match status" value="1"/>
</dbReference>
<dbReference type="EMBL" id="KZ293424">
    <property type="protein sequence ID" value="PBK71152.1"/>
    <property type="molecule type" value="Genomic_DNA"/>
</dbReference>
<dbReference type="UniPathway" id="UPA00659"/>
<accession>A0A2H3BVZ1</accession>
<evidence type="ECO:0000256" key="3">
    <source>
        <dbReference type="ARBA" id="ARBA00022832"/>
    </source>
</evidence>
<dbReference type="AlphaFoldDB" id="A0A2H3BVZ1"/>
<keyword evidence="4" id="KW-0443">Lipid metabolism</keyword>
<dbReference type="CDD" id="cd06558">
    <property type="entry name" value="crotonase-like"/>
    <property type="match status" value="1"/>
</dbReference>
<reference evidence="7" key="1">
    <citation type="journal article" date="2017" name="Nat. Ecol. Evol.">
        <title>Genome expansion and lineage-specific genetic innovations in the forest pathogenic fungi Armillaria.</title>
        <authorList>
            <person name="Sipos G."/>
            <person name="Prasanna A.N."/>
            <person name="Walter M.C."/>
            <person name="O'Connor E."/>
            <person name="Balint B."/>
            <person name="Krizsan K."/>
            <person name="Kiss B."/>
            <person name="Hess J."/>
            <person name="Varga T."/>
            <person name="Slot J."/>
            <person name="Riley R."/>
            <person name="Boka B."/>
            <person name="Rigling D."/>
            <person name="Barry K."/>
            <person name="Lee J."/>
            <person name="Mihaltcheva S."/>
            <person name="LaButti K."/>
            <person name="Lipzen A."/>
            <person name="Waldron R."/>
            <person name="Moloney N.M."/>
            <person name="Sperisen C."/>
            <person name="Kredics L."/>
            <person name="Vagvoelgyi C."/>
            <person name="Patrignani A."/>
            <person name="Fitzpatrick D."/>
            <person name="Nagy I."/>
            <person name="Doyle S."/>
            <person name="Anderson J.B."/>
            <person name="Grigoriev I.V."/>
            <person name="Gueldener U."/>
            <person name="Muensterkoetter M."/>
            <person name="Nagy L.G."/>
        </authorList>
    </citation>
    <scope>NUCLEOTIDE SEQUENCE [LARGE SCALE GENOMIC DNA]</scope>
    <source>
        <strain evidence="7">28-4</strain>
    </source>
</reference>
<dbReference type="FunFam" id="1.10.12.10:FF:000004">
    <property type="entry name" value="Delta3,5-delta2,4-dienoyl-CoA isomerase"/>
    <property type="match status" value="1"/>
</dbReference>
<evidence type="ECO:0000256" key="5">
    <source>
        <dbReference type="ARBA" id="ARBA00023235"/>
    </source>
</evidence>
<evidence type="ECO:0000256" key="4">
    <source>
        <dbReference type="ARBA" id="ARBA00023098"/>
    </source>
</evidence>
<dbReference type="InterPro" id="IPR001753">
    <property type="entry name" value="Enoyl-CoA_hydra/iso"/>
</dbReference>
<dbReference type="InterPro" id="IPR014748">
    <property type="entry name" value="Enoyl-CoA_hydra_C"/>
</dbReference>
<protein>
    <submittedName>
        <fullName evidence="6">ClpP/crotonase</fullName>
    </submittedName>
</protein>
<comment type="pathway">
    <text evidence="1">Lipid metabolism; fatty acid beta-oxidation.</text>
</comment>
<comment type="similarity">
    <text evidence="2">Belongs to the enoyl-CoA hydratase/isomerase family.</text>
</comment>
<sequence>MASQFSTKFIHVSEPYPHVFHVELSRKPVNAFNVEFWTQYGEVFEQLAEEDVRAVVLSSALPKIFTAGIDLSDLASLSSSRSADDSARLAIKHTKHIKTFQYAIGAPARCPFPVIAAIHGAVLGLGVDIVCACDIRYAASKATFSIKEADVGLAADIGTLAYLPKIAGNISLVREFCYTSQTFSAAVAEKMGLLSSVIEGGREDVVGAALELAKVIASKSPVAVAGTKHIISHALDNSITANLDYTAVWNGGALQTRDIIENVSAMKARRAPTFAPLRTKATSKL</sequence>
<name>A0A2H3BVZ1_9AGAR</name>
<dbReference type="Proteomes" id="UP000218334">
    <property type="component" value="Unassembled WGS sequence"/>
</dbReference>